<accession>A0A1I5RSL9</accession>
<keyword evidence="1 2" id="KW-0238">DNA-binding</keyword>
<dbReference type="PANTHER" id="PTHR43479:SF11">
    <property type="entry name" value="ACREF_ENVCD OPERON REPRESSOR-RELATED"/>
    <property type="match status" value="1"/>
</dbReference>
<evidence type="ECO:0000256" key="2">
    <source>
        <dbReference type="PROSITE-ProRule" id="PRU00335"/>
    </source>
</evidence>
<evidence type="ECO:0000256" key="1">
    <source>
        <dbReference type="ARBA" id="ARBA00023125"/>
    </source>
</evidence>
<dbReference type="EMBL" id="FOXA01000009">
    <property type="protein sequence ID" value="SFP61407.1"/>
    <property type="molecule type" value="Genomic_DNA"/>
</dbReference>
<protein>
    <submittedName>
        <fullName evidence="4">Transcriptional regulator, TetR family</fullName>
    </submittedName>
</protein>
<evidence type="ECO:0000259" key="3">
    <source>
        <dbReference type="PROSITE" id="PS50977"/>
    </source>
</evidence>
<dbReference type="PROSITE" id="PS50977">
    <property type="entry name" value="HTH_TETR_2"/>
    <property type="match status" value="1"/>
</dbReference>
<dbReference type="InterPro" id="IPR009057">
    <property type="entry name" value="Homeodomain-like_sf"/>
</dbReference>
<sequence length="192" mass="21296">MDPRRRRTRDRLQAALREALETQKISGISVEMLAKSTGVTRQTFYANYGSVDDLLREYLDAHLGDLKRRHEGASADDGALEARIREDVGDLLHRIDRDDSRLRAILDGQAGFSPEDRFAGIVEGFMRQDSAGRACDETLTVRAQFYGGAFIGTLRYWVLHREGLPADALAALFAGLVVRGAAAGQENEDMRA</sequence>
<dbReference type="InterPro" id="IPR001647">
    <property type="entry name" value="HTH_TetR"/>
</dbReference>
<keyword evidence="5" id="KW-1185">Reference proteome</keyword>
<dbReference type="Gene3D" id="1.10.357.10">
    <property type="entry name" value="Tetracycline Repressor, domain 2"/>
    <property type="match status" value="1"/>
</dbReference>
<feature type="domain" description="HTH tetR-type" evidence="3">
    <location>
        <begin position="6"/>
        <end position="66"/>
    </location>
</feature>
<dbReference type="Proteomes" id="UP000199356">
    <property type="component" value="Unassembled WGS sequence"/>
</dbReference>
<organism evidence="4 5">
    <name type="scientific">Tranquillimonas alkanivorans</name>
    <dbReference type="NCBI Taxonomy" id="441119"/>
    <lineage>
        <taxon>Bacteria</taxon>
        <taxon>Pseudomonadati</taxon>
        <taxon>Pseudomonadota</taxon>
        <taxon>Alphaproteobacteria</taxon>
        <taxon>Rhodobacterales</taxon>
        <taxon>Roseobacteraceae</taxon>
        <taxon>Tranquillimonas</taxon>
    </lineage>
</organism>
<evidence type="ECO:0000313" key="4">
    <source>
        <dbReference type="EMBL" id="SFP61407.1"/>
    </source>
</evidence>
<dbReference type="AlphaFoldDB" id="A0A1I5RSL9"/>
<name>A0A1I5RSL9_9RHOB</name>
<dbReference type="InterPro" id="IPR050624">
    <property type="entry name" value="HTH-type_Tx_Regulator"/>
</dbReference>
<proteinExistence type="predicted"/>
<evidence type="ECO:0000313" key="5">
    <source>
        <dbReference type="Proteomes" id="UP000199356"/>
    </source>
</evidence>
<dbReference type="GO" id="GO:0003677">
    <property type="term" value="F:DNA binding"/>
    <property type="evidence" value="ECO:0007669"/>
    <property type="project" value="UniProtKB-UniRule"/>
</dbReference>
<dbReference type="STRING" id="441119.SAMN04488047_10966"/>
<dbReference type="SUPFAM" id="SSF46689">
    <property type="entry name" value="Homeodomain-like"/>
    <property type="match status" value="1"/>
</dbReference>
<gene>
    <name evidence="4" type="ORF">SAMN04488047_10966</name>
</gene>
<feature type="DNA-binding region" description="H-T-H motif" evidence="2">
    <location>
        <begin position="29"/>
        <end position="48"/>
    </location>
</feature>
<reference evidence="4 5" key="1">
    <citation type="submission" date="2016-10" db="EMBL/GenBank/DDBJ databases">
        <authorList>
            <person name="de Groot N.N."/>
        </authorList>
    </citation>
    <scope>NUCLEOTIDE SEQUENCE [LARGE SCALE GENOMIC DNA]</scope>
    <source>
        <strain evidence="4 5">DSM 19547</strain>
    </source>
</reference>
<dbReference type="PANTHER" id="PTHR43479">
    <property type="entry name" value="ACREF/ENVCD OPERON REPRESSOR-RELATED"/>
    <property type="match status" value="1"/>
</dbReference>